<proteinExistence type="predicted"/>
<name>A0A1I9G364_BRUMA</name>
<reference evidence="2" key="1">
    <citation type="journal article" date="2007" name="Science">
        <title>Draft genome of the filarial nematode parasite Brugia malayi.</title>
        <authorList>
            <person name="Ghedin E."/>
            <person name="Wang S."/>
            <person name="Spiro D."/>
            <person name="Caler E."/>
            <person name="Zhao Q."/>
            <person name="Crabtree J."/>
            <person name="Allen J.E."/>
            <person name="Delcher A.L."/>
            <person name="Guiliano D.B."/>
            <person name="Miranda-Saavedra D."/>
            <person name="Angiuoli S.V."/>
            <person name="Creasy T."/>
            <person name="Amedeo P."/>
            <person name="Haas B."/>
            <person name="El-Sayed N.M."/>
            <person name="Wortman J.R."/>
            <person name="Feldblyum T."/>
            <person name="Tallon L."/>
            <person name="Schatz M."/>
            <person name="Shumway M."/>
            <person name="Koo H."/>
            <person name="Salzberg S.L."/>
            <person name="Schobel S."/>
            <person name="Pertea M."/>
            <person name="Pop M."/>
            <person name="White O."/>
            <person name="Barton G.J."/>
            <person name="Carlow C.K."/>
            <person name="Crawford M.J."/>
            <person name="Daub J."/>
            <person name="Dimmic M.W."/>
            <person name="Estes C.F."/>
            <person name="Foster J.M."/>
            <person name="Ganatra M."/>
            <person name="Gregory W.F."/>
            <person name="Johnson N.M."/>
            <person name="Jin J."/>
            <person name="Komuniecki R."/>
            <person name="Korf I."/>
            <person name="Kumar S."/>
            <person name="Laney S."/>
            <person name="Li B.W."/>
            <person name="Li W."/>
            <person name="Lindblom T.H."/>
            <person name="Lustigman S."/>
            <person name="Ma D."/>
            <person name="Maina C.V."/>
            <person name="Martin D.M."/>
            <person name="McCarter J.P."/>
            <person name="McReynolds L."/>
            <person name="Mitreva M."/>
            <person name="Nutman T.B."/>
            <person name="Parkinson J."/>
            <person name="Peregrin-Alvarez J.M."/>
            <person name="Poole C."/>
            <person name="Ren Q."/>
            <person name="Saunders L."/>
            <person name="Sluder A.E."/>
            <person name="Smith K."/>
            <person name="Stanke M."/>
            <person name="Unnasch T.R."/>
            <person name="Ware J."/>
            <person name="Wei A.D."/>
            <person name="Weil G."/>
            <person name="Williams D.J."/>
            <person name="Zhang Y."/>
            <person name="Williams S.A."/>
            <person name="Fraser-Liggett C."/>
            <person name="Slatko B."/>
            <person name="Blaxter M.L."/>
            <person name="Scott A.L."/>
        </authorList>
    </citation>
    <scope>NUCLEOTIDE SEQUENCE</scope>
    <source>
        <strain evidence="2">FR3</strain>
    </source>
</reference>
<feature type="region of interest" description="Disordered" evidence="1">
    <location>
        <begin position="41"/>
        <end position="68"/>
    </location>
</feature>
<gene>
    <name evidence="2" type="primary">Bm529</name>
    <name evidence="2" type="ORF">BM_Bm529</name>
</gene>
<sequence>MSFHYNFFKLIYSREYTEAKSELLITVDRAEPKPDEVALRGRGRIAEESKPSISPTTGTGDEFNEFRFDEIDVRREPNKIPSVSEI</sequence>
<evidence type="ECO:0000256" key="1">
    <source>
        <dbReference type="SAM" id="MobiDB-lite"/>
    </source>
</evidence>
<feature type="compositionally biased region" description="Basic and acidic residues" evidence="1">
    <location>
        <begin position="41"/>
        <end position="50"/>
    </location>
</feature>
<protein>
    <submittedName>
        <fullName evidence="2">Bm529</fullName>
    </submittedName>
</protein>
<evidence type="ECO:0000313" key="2">
    <source>
        <dbReference type="EMBL" id="CDP97302.1"/>
    </source>
</evidence>
<accession>A0A1I9G364</accession>
<organism evidence="2">
    <name type="scientific">Brugia malayi</name>
    <name type="common">Filarial nematode worm</name>
    <dbReference type="NCBI Taxonomy" id="6279"/>
    <lineage>
        <taxon>Eukaryota</taxon>
        <taxon>Metazoa</taxon>
        <taxon>Ecdysozoa</taxon>
        <taxon>Nematoda</taxon>
        <taxon>Chromadorea</taxon>
        <taxon>Rhabditida</taxon>
        <taxon>Spirurina</taxon>
        <taxon>Spiruromorpha</taxon>
        <taxon>Filarioidea</taxon>
        <taxon>Onchocercidae</taxon>
        <taxon>Brugia</taxon>
    </lineage>
</organism>
<dbReference type="AlphaFoldDB" id="A0A1I9G364"/>
<dbReference type="EMBL" id="LN856981">
    <property type="protein sequence ID" value="CDP97302.1"/>
    <property type="molecule type" value="Genomic_DNA"/>
</dbReference>
<reference evidence="2" key="2">
    <citation type="submission" date="2012-12" db="EMBL/GenBank/DDBJ databases">
        <authorList>
            <consortium name="WormBase Consortium"/>
            <person name="Ghedin E."/>
            <person name="Paulini M."/>
        </authorList>
    </citation>
    <scope>NUCLEOTIDE SEQUENCE</scope>
    <source>
        <strain evidence="2">FR3</strain>
    </source>
</reference>